<dbReference type="PANTHER" id="PTHR30537:SF5">
    <property type="entry name" value="HTH-TYPE TRANSCRIPTIONAL ACTIVATOR TTDR-RELATED"/>
    <property type="match status" value="1"/>
</dbReference>
<dbReference type="PROSITE" id="PS50931">
    <property type="entry name" value="HTH_LYSR"/>
    <property type="match status" value="1"/>
</dbReference>
<evidence type="ECO:0000256" key="2">
    <source>
        <dbReference type="ARBA" id="ARBA00023015"/>
    </source>
</evidence>
<evidence type="ECO:0000313" key="7">
    <source>
        <dbReference type="EMBL" id="CUI71845.1"/>
    </source>
</evidence>
<dbReference type="GO" id="GO:0006351">
    <property type="term" value="P:DNA-templated transcription"/>
    <property type="evidence" value="ECO:0007669"/>
    <property type="project" value="TreeGrafter"/>
</dbReference>
<dbReference type="PANTHER" id="PTHR30537">
    <property type="entry name" value="HTH-TYPE TRANSCRIPTIONAL REGULATOR"/>
    <property type="match status" value="1"/>
</dbReference>
<comment type="similarity">
    <text evidence="1">Belongs to the LysR transcriptional regulatory family.</text>
</comment>
<dbReference type="EMBL" id="CYTV01000004">
    <property type="protein sequence ID" value="CUI71845.1"/>
    <property type="molecule type" value="Genomic_DNA"/>
</dbReference>
<evidence type="ECO:0000256" key="3">
    <source>
        <dbReference type="ARBA" id="ARBA00023125"/>
    </source>
</evidence>
<dbReference type="InterPro" id="IPR036388">
    <property type="entry name" value="WH-like_DNA-bd_sf"/>
</dbReference>
<evidence type="ECO:0000256" key="4">
    <source>
        <dbReference type="ARBA" id="ARBA00023163"/>
    </source>
</evidence>
<evidence type="ECO:0000256" key="5">
    <source>
        <dbReference type="SAM" id="MobiDB-lite"/>
    </source>
</evidence>
<dbReference type="SUPFAM" id="SSF53850">
    <property type="entry name" value="Periplasmic binding protein-like II"/>
    <property type="match status" value="1"/>
</dbReference>
<evidence type="ECO:0000259" key="6">
    <source>
        <dbReference type="PROSITE" id="PS50931"/>
    </source>
</evidence>
<dbReference type="InterPro" id="IPR036390">
    <property type="entry name" value="WH_DNA-bd_sf"/>
</dbReference>
<dbReference type="InterPro" id="IPR005119">
    <property type="entry name" value="LysR_subst-bd"/>
</dbReference>
<dbReference type="Pfam" id="PF00126">
    <property type="entry name" value="HTH_1"/>
    <property type="match status" value="1"/>
</dbReference>
<dbReference type="Pfam" id="PF03466">
    <property type="entry name" value="LysR_substrate"/>
    <property type="match status" value="1"/>
</dbReference>
<feature type="region of interest" description="Disordered" evidence="5">
    <location>
        <begin position="304"/>
        <end position="355"/>
    </location>
</feature>
<evidence type="ECO:0000313" key="8">
    <source>
        <dbReference type="Proteomes" id="UP000053096"/>
    </source>
</evidence>
<dbReference type="SUPFAM" id="SSF46785">
    <property type="entry name" value="Winged helix' DNA-binding domain"/>
    <property type="match status" value="1"/>
</dbReference>
<dbReference type="CDD" id="cd08422">
    <property type="entry name" value="PBP2_CrgA_like"/>
    <property type="match status" value="1"/>
</dbReference>
<dbReference type="GO" id="GO:0003700">
    <property type="term" value="F:DNA-binding transcription factor activity"/>
    <property type="evidence" value="ECO:0007669"/>
    <property type="project" value="InterPro"/>
</dbReference>
<name>A0A0M9I7X7_9BORD</name>
<accession>A0A0M9I7X7</accession>
<dbReference type="Gene3D" id="3.40.190.290">
    <property type="match status" value="1"/>
</dbReference>
<keyword evidence="3" id="KW-0238">DNA-binding</keyword>
<organism evidence="7 8">
    <name type="scientific">Bordetella pseudohinzii</name>
    <dbReference type="NCBI Taxonomy" id="1331258"/>
    <lineage>
        <taxon>Bacteria</taxon>
        <taxon>Pseudomonadati</taxon>
        <taxon>Pseudomonadota</taxon>
        <taxon>Betaproteobacteria</taxon>
        <taxon>Burkholderiales</taxon>
        <taxon>Alcaligenaceae</taxon>
        <taxon>Bordetella</taxon>
    </lineage>
</organism>
<feature type="compositionally biased region" description="Low complexity" evidence="5">
    <location>
        <begin position="326"/>
        <end position="340"/>
    </location>
</feature>
<reference evidence="7 8" key="1">
    <citation type="submission" date="2015-09" db="EMBL/GenBank/DDBJ databases">
        <authorList>
            <person name="Jackson K.R."/>
            <person name="Lunt B.L."/>
            <person name="Fisher J.N.B."/>
            <person name="Gardner A.V."/>
            <person name="Bailey M.E."/>
            <person name="Deus L.M."/>
            <person name="Earl A.S."/>
            <person name="Gibby P.D."/>
            <person name="Hartmann K.A."/>
            <person name="Liu J.E."/>
            <person name="Manci A.M."/>
            <person name="Nielsen D.A."/>
            <person name="Solomon M.B."/>
            <person name="Breakwell D.P."/>
            <person name="Burnett S.H."/>
            <person name="Grose J.H."/>
        </authorList>
    </citation>
    <scope>NUCLEOTIDE SEQUENCE [LARGE SCALE GENOMIC DNA]</scope>
    <source>
        <strain evidence="7 8">2789STDY5608636</strain>
    </source>
</reference>
<dbReference type="InterPro" id="IPR058163">
    <property type="entry name" value="LysR-type_TF_proteobact-type"/>
</dbReference>
<dbReference type="OrthoDB" id="116299at2"/>
<dbReference type="RefSeq" id="WP_082149604.1">
    <property type="nucleotide sequence ID" value="NZ_CAJGUP010000203.1"/>
</dbReference>
<dbReference type="GO" id="GO:0043565">
    <property type="term" value="F:sequence-specific DNA binding"/>
    <property type="evidence" value="ECO:0007669"/>
    <property type="project" value="TreeGrafter"/>
</dbReference>
<proteinExistence type="inferred from homology"/>
<feature type="domain" description="HTH lysR-type" evidence="6">
    <location>
        <begin position="6"/>
        <end position="63"/>
    </location>
</feature>
<sequence>MEPNTVQLNDIALFVEVAKRKSFSLAARALHMPTSTLSRRIGQLERAIGLRLINRNTRRLELTDAGSIYLRRCQGLIDEARLAQEQLLSLSSKPKGRLSISMPYSLAIWLLPTSLRAFMDAYPDLECEFDLNMKSTADSQGEPFDIMLRFGRLGSDFHDDNAAVVDEIIRLENYLYASDEYLAQHGEPRTPADLVDHQCLRTAIDEAHSFWILTNGKHTERVEISGHLAGNNISVMGTLSGLGLGIARLPFCQALDPIIERHSLRRVLPNWQVQPISIYGHFPQQILPAKTRAFMDFIRPQLGPAGSLPPASPPTAADDESDAADADMLLAEGLQAALPAPKRRGRPPAPDSSAH</sequence>
<dbReference type="FunFam" id="1.10.10.10:FF:000001">
    <property type="entry name" value="LysR family transcriptional regulator"/>
    <property type="match status" value="1"/>
</dbReference>
<gene>
    <name evidence="7" type="primary">dmlR_9</name>
    <name evidence="7" type="ORF">ERS370011_01909</name>
</gene>
<dbReference type="InterPro" id="IPR000847">
    <property type="entry name" value="LysR_HTH_N"/>
</dbReference>
<dbReference type="Proteomes" id="UP000053096">
    <property type="component" value="Unassembled WGS sequence"/>
</dbReference>
<dbReference type="AlphaFoldDB" id="A0A0M9I7X7"/>
<protein>
    <submittedName>
        <fullName evidence="7">D-malate degradation protein R</fullName>
    </submittedName>
</protein>
<evidence type="ECO:0000256" key="1">
    <source>
        <dbReference type="ARBA" id="ARBA00009437"/>
    </source>
</evidence>
<dbReference type="Gene3D" id="1.10.10.10">
    <property type="entry name" value="Winged helix-like DNA-binding domain superfamily/Winged helix DNA-binding domain"/>
    <property type="match status" value="1"/>
</dbReference>
<keyword evidence="4" id="KW-0804">Transcription</keyword>
<keyword evidence="2" id="KW-0805">Transcription regulation</keyword>